<evidence type="ECO:0000256" key="4">
    <source>
        <dbReference type="HAMAP-Rule" id="MF_03007"/>
    </source>
</evidence>
<dbReference type="CDD" id="cd08065">
    <property type="entry name" value="MPN_eIF3h"/>
    <property type="match status" value="1"/>
</dbReference>
<feature type="domain" description="MPN" evidence="5">
    <location>
        <begin position="50"/>
        <end position="184"/>
    </location>
</feature>
<protein>
    <recommendedName>
        <fullName evidence="4">Eukaryotic translation initiation factor 3 subunit H</fullName>
        <shortName evidence="4">eIF3h</shortName>
    </recommendedName>
</protein>
<dbReference type="SMART" id="SM00232">
    <property type="entry name" value="JAB_MPN"/>
    <property type="match status" value="1"/>
</dbReference>
<keyword evidence="1 4" id="KW-0963">Cytoplasm</keyword>
<dbReference type="PANTHER" id="PTHR10410">
    <property type="entry name" value="EUKARYOTIC TRANSLATION INITIATION FACTOR 3 -RELATED"/>
    <property type="match status" value="1"/>
</dbReference>
<dbReference type="HAMAP" id="MF_03007">
    <property type="entry name" value="eIF3h"/>
    <property type="match status" value="1"/>
</dbReference>
<dbReference type="InterPro" id="IPR037518">
    <property type="entry name" value="MPN"/>
</dbReference>
<dbReference type="AlphaFoldDB" id="A0AAV5A868"/>
<dbReference type="EMBL" id="BPWL01000003">
    <property type="protein sequence ID" value="GJJ08848.1"/>
    <property type="molecule type" value="Genomic_DNA"/>
</dbReference>
<dbReference type="GO" id="GO:0008237">
    <property type="term" value="F:metallopeptidase activity"/>
    <property type="evidence" value="ECO:0007669"/>
    <property type="project" value="InterPro"/>
</dbReference>
<dbReference type="GO" id="GO:0003743">
    <property type="term" value="F:translation initiation factor activity"/>
    <property type="evidence" value="ECO:0007669"/>
    <property type="project" value="UniProtKB-UniRule"/>
</dbReference>
<dbReference type="GO" id="GO:0001732">
    <property type="term" value="P:formation of cytoplasmic translation initiation complex"/>
    <property type="evidence" value="ECO:0007669"/>
    <property type="project" value="UniProtKB-UniRule"/>
</dbReference>
<comment type="similarity">
    <text evidence="4">Belongs to the eIF-3 subunit H family.</text>
</comment>
<dbReference type="PROSITE" id="PS50249">
    <property type="entry name" value="MPN"/>
    <property type="match status" value="1"/>
</dbReference>
<sequence>MAANTMAAALAASLPAPQAAPAPATPSYEAIPASMAKVIDTEGEIPIKNIQLDGLVVSKIIKHGRDMASASSSVPAYGLLLGLDLDGTLEVSNCFAMPNSSDEDERTGKAAARYQSAMLRSLKEVQSDDSIVGFYQSTTLGAFFSQTLVDSLAAQRDRLRRGGVVVVHARGNAAFRAFRLTPSFIDAYKRKKFNTQSLIQHRLTFSSILEEVPLVIRTNALMNALIGTFTEATQEPYEDPAGSVIPTLAVPQSSLPPSFSGLDLEPPSYISSNLERIGEGLDDYKTEENNVSYLLRQITRERARADAYVQKRREENAARISAGLAPLPEEDVSRLFKIPAEPSRLDSMLLLGQLDSHAKTLENLASSQLVKTFASRV</sequence>
<proteinExistence type="inferred from homology"/>
<organism evidence="6 7">
    <name type="scientific">Clathrus columnatus</name>
    <dbReference type="NCBI Taxonomy" id="1419009"/>
    <lineage>
        <taxon>Eukaryota</taxon>
        <taxon>Fungi</taxon>
        <taxon>Dikarya</taxon>
        <taxon>Basidiomycota</taxon>
        <taxon>Agaricomycotina</taxon>
        <taxon>Agaricomycetes</taxon>
        <taxon>Phallomycetidae</taxon>
        <taxon>Phallales</taxon>
        <taxon>Clathraceae</taxon>
        <taxon>Clathrus</taxon>
    </lineage>
</organism>
<keyword evidence="3 4" id="KW-0648">Protein biosynthesis</keyword>
<dbReference type="InterPro" id="IPR000555">
    <property type="entry name" value="JAMM/MPN+_dom"/>
</dbReference>
<name>A0AAV5A868_9AGAM</name>
<reference evidence="6" key="1">
    <citation type="submission" date="2021-10" db="EMBL/GenBank/DDBJ databases">
        <title>De novo Genome Assembly of Clathrus columnatus (Basidiomycota, Fungi) Using Illumina and Nanopore Sequence Data.</title>
        <authorList>
            <person name="Ogiso-Tanaka E."/>
            <person name="Itagaki H."/>
            <person name="Hosoya T."/>
            <person name="Hosaka K."/>
        </authorList>
    </citation>
    <scope>NUCLEOTIDE SEQUENCE</scope>
    <source>
        <strain evidence="6">MO-923</strain>
    </source>
</reference>
<dbReference type="InterPro" id="IPR045810">
    <property type="entry name" value="eIF3h_C"/>
</dbReference>
<evidence type="ECO:0000256" key="2">
    <source>
        <dbReference type="ARBA" id="ARBA00022540"/>
    </source>
</evidence>
<dbReference type="GO" id="GO:0005852">
    <property type="term" value="C:eukaryotic translation initiation factor 3 complex"/>
    <property type="evidence" value="ECO:0007669"/>
    <property type="project" value="UniProtKB-UniRule"/>
</dbReference>
<dbReference type="InterPro" id="IPR050242">
    <property type="entry name" value="JAMM_MPN+_peptidase_M67A"/>
</dbReference>
<evidence type="ECO:0000259" key="5">
    <source>
        <dbReference type="PROSITE" id="PS50249"/>
    </source>
</evidence>
<comment type="caution">
    <text evidence="6">The sequence shown here is derived from an EMBL/GenBank/DDBJ whole genome shotgun (WGS) entry which is preliminary data.</text>
</comment>
<accession>A0AAV5A868</accession>
<keyword evidence="7" id="KW-1185">Reference proteome</keyword>
<comment type="subcellular location">
    <subcellularLocation>
        <location evidence="4">Cytoplasm</location>
    </subcellularLocation>
</comment>
<evidence type="ECO:0000256" key="1">
    <source>
        <dbReference type="ARBA" id="ARBA00022490"/>
    </source>
</evidence>
<keyword evidence="2 4" id="KW-0396">Initiation factor</keyword>
<dbReference type="Gene3D" id="3.40.140.10">
    <property type="entry name" value="Cytidine Deaminase, domain 2"/>
    <property type="match status" value="1"/>
</dbReference>
<dbReference type="GO" id="GO:0033290">
    <property type="term" value="C:eukaryotic 48S preinitiation complex"/>
    <property type="evidence" value="ECO:0007669"/>
    <property type="project" value="UniProtKB-UniRule"/>
</dbReference>
<dbReference type="Proteomes" id="UP001050691">
    <property type="component" value="Unassembled WGS sequence"/>
</dbReference>
<evidence type="ECO:0000313" key="6">
    <source>
        <dbReference type="EMBL" id="GJJ08848.1"/>
    </source>
</evidence>
<dbReference type="Pfam" id="PF19445">
    <property type="entry name" value="eIF3h_C"/>
    <property type="match status" value="2"/>
</dbReference>
<comment type="function">
    <text evidence="4">Component of the eukaryotic translation initiation factor 3 (eIF-3) complex, which is involved in protein synthesis of a specialized repertoire of mRNAs and, together with other initiation factors, stimulates binding of mRNA and methionyl-tRNAi to the 40S ribosome. The eIF-3 complex specifically targets and initiates translation of a subset of mRNAs involved in cell proliferation.</text>
</comment>
<dbReference type="GO" id="GO:0016282">
    <property type="term" value="C:eukaryotic 43S preinitiation complex"/>
    <property type="evidence" value="ECO:0007669"/>
    <property type="project" value="UniProtKB-UniRule"/>
</dbReference>
<evidence type="ECO:0000256" key="3">
    <source>
        <dbReference type="ARBA" id="ARBA00022917"/>
    </source>
</evidence>
<gene>
    <name evidence="6" type="ORF">Clacol_003068</name>
</gene>
<comment type="subunit">
    <text evidence="4">Component of the eukaryotic translation initiation factor 3 (eIF-3) complex.</text>
</comment>
<evidence type="ECO:0000313" key="7">
    <source>
        <dbReference type="Proteomes" id="UP001050691"/>
    </source>
</evidence>
<dbReference type="Pfam" id="PF01398">
    <property type="entry name" value="JAB"/>
    <property type="match status" value="1"/>
</dbReference>
<dbReference type="InterPro" id="IPR027524">
    <property type="entry name" value="eIF3h"/>
</dbReference>